<dbReference type="Proteomes" id="UP000228945">
    <property type="component" value="Chromosome"/>
</dbReference>
<dbReference type="InterPro" id="IPR016181">
    <property type="entry name" value="Acyl_CoA_acyltransferase"/>
</dbReference>
<evidence type="ECO:0000313" key="2">
    <source>
        <dbReference type="EMBL" id="ATQ43015.1"/>
    </source>
</evidence>
<gene>
    <name evidence="2" type="ORF">CSW64_11645</name>
</gene>
<keyword evidence="2" id="KW-0808">Transferase</keyword>
<dbReference type="Pfam" id="PF13302">
    <property type="entry name" value="Acetyltransf_3"/>
    <property type="match status" value="1"/>
</dbReference>
<dbReference type="OrthoDB" id="5295305at2"/>
<dbReference type="SUPFAM" id="SSF55729">
    <property type="entry name" value="Acyl-CoA N-acyltransferases (Nat)"/>
    <property type="match status" value="1"/>
</dbReference>
<protein>
    <submittedName>
        <fullName evidence="2">GNAT family N-acetyltransferase</fullName>
    </submittedName>
</protein>
<dbReference type="InterPro" id="IPR051908">
    <property type="entry name" value="Ribosomal_N-acetyltransferase"/>
</dbReference>
<dbReference type="PANTHER" id="PTHR43441">
    <property type="entry name" value="RIBOSOMAL-PROTEIN-SERINE ACETYLTRANSFERASE"/>
    <property type="match status" value="1"/>
</dbReference>
<dbReference type="GO" id="GO:0005737">
    <property type="term" value="C:cytoplasm"/>
    <property type="evidence" value="ECO:0007669"/>
    <property type="project" value="TreeGrafter"/>
</dbReference>
<dbReference type="GO" id="GO:0008999">
    <property type="term" value="F:protein-N-terminal-alanine acetyltransferase activity"/>
    <property type="evidence" value="ECO:0007669"/>
    <property type="project" value="TreeGrafter"/>
</dbReference>
<dbReference type="GO" id="GO:1990189">
    <property type="term" value="F:protein N-terminal-serine acetyltransferase activity"/>
    <property type="evidence" value="ECO:0007669"/>
    <property type="project" value="TreeGrafter"/>
</dbReference>
<name>A0A2D2AYF7_9CAUL</name>
<accession>A0A2D2AYF7</accession>
<dbReference type="PROSITE" id="PS51186">
    <property type="entry name" value="GNAT"/>
    <property type="match status" value="1"/>
</dbReference>
<sequence>MILETERLVLAPVTAEDAALLFPVMADPEVMAHVDAALMDDPDIALAFVEGQVGEMERDEALYWSVRTTADRRYLGACDLSDIDWRHHRAEVGFILARPAWGQGYGYEAMQAVLAHAASLGLRRLWARTQVGDNASEKLLVKLGFEMEGYLKGHVDRDGDRRDCRLWGLLL</sequence>
<organism evidence="2 3">
    <name type="scientific">Caulobacter mirabilis</name>
    <dbReference type="NCBI Taxonomy" id="69666"/>
    <lineage>
        <taxon>Bacteria</taxon>
        <taxon>Pseudomonadati</taxon>
        <taxon>Pseudomonadota</taxon>
        <taxon>Alphaproteobacteria</taxon>
        <taxon>Caulobacterales</taxon>
        <taxon>Caulobacteraceae</taxon>
        <taxon>Caulobacter</taxon>
    </lineage>
</organism>
<dbReference type="RefSeq" id="WP_099622266.1">
    <property type="nucleotide sequence ID" value="NZ_CP024201.1"/>
</dbReference>
<dbReference type="PANTHER" id="PTHR43441:SF10">
    <property type="entry name" value="ACETYLTRANSFERASE"/>
    <property type="match status" value="1"/>
</dbReference>
<dbReference type="KEGG" id="cmb:CSW64_11645"/>
<keyword evidence="3" id="KW-1185">Reference proteome</keyword>
<evidence type="ECO:0000259" key="1">
    <source>
        <dbReference type="PROSITE" id="PS51186"/>
    </source>
</evidence>
<dbReference type="Gene3D" id="3.40.630.30">
    <property type="match status" value="1"/>
</dbReference>
<dbReference type="InterPro" id="IPR000182">
    <property type="entry name" value="GNAT_dom"/>
</dbReference>
<feature type="domain" description="N-acetyltransferase" evidence="1">
    <location>
        <begin position="8"/>
        <end position="171"/>
    </location>
</feature>
<dbReference type="AlphaFoldDB" id="A0A2D2AYF7"/>
<dbReference type="EMBL" id="CP024201">
    <property type="protein sequence ID" value="ATQ43015.1"/>
    <property type="molecule type" value="Genomic_DNA"/>
</dbReference>
<proteinExistence type="predicted"/>
<evidence type="ECO:0000313" key="3">
    <source>
        <dbReference type="Proteomes" id="UP000228945"/>
    </source>
</evidence>
<reference evidence="2 3" key="1">
    <citation type="submission" date="2017-10" db="EMBL/GenBank/DDBJ databases">
        <title>Genome sequence of Caulobacter mirabilis FWC38.</title>
        <authorList>
            <person name="Fiebig A."/>
            <person name="Crosson S."/>
        </authorList>
    </citation>
    <scope>NUCLEOTIDE SEQUENCE [LARGE SCALE GENOMIC DNA]</scope>
    <source>
        <strain evidence="2 3">FWC 38</strain>
    </source>
</reference>